<evidence type="ECO:0000256" key="3">
    <source>
        <dbReference type="ARBA" id="ARBA00023315"/>
    </source>
</evidence>
<dbReference type="InterPro" id="IPR002155">
    <property type="entry name" value="Thiolase"/>
</dbReference>
<dbReference type="PROSITE" id="PS00099">
    <property type="entry name" value="THIOLASE_3"/>
    <property type="match status" value="1"/>
</dbReference>
<dbReference type="NCBIfam" id="TIGR01930">
    <property type="entry name" value="AcCoA-C-Actrans"/>
    <property type="match status" value="1"/>
</dbReference>
<dbReference type="PROSITE" id="PS00098">
    <property type="entry name" value="THIOLASE_1"/>
    <property type="match status" value="1"/>
</dbReference>
<dbReference type="Pfam" id="PF00108">
    <property type="entry name" value="Thiolase_N"/>
    <property type="match status" value="1"/>
</dbReference>
<reference evidence="7 8" key="1">
    <citation type="submission" date="2021-03" db="EMBL/GenBank/DDBJ databases">
        <title>Sequencing the genomes of 1000 actinobacteria strains.</title>
        <authorList>
            <person name="Klenk H.-P."/>
        </authorList>
    </citation>
    <scope>NUCLEOTIDE SEQUENCE [LARGE SCALE GENOMIC DNA]</scope>
    <source>
        <strain evidence="7 8">DSM 45256</strain>
    </source>
</reference>
<keyword evidence="3 4" id="KW-0012">Acyltransferase</keyword>
<dbReference type="NCBIfam" id="NF006090">
    <property type="entry name" value="PRK08242.1"/>
    <property type="match status" value="1"/>
</dbReference>
<dbReference type="PIRSF" id="PIRSF000429">
    <property type="entry name" value="Ac-CoA_Ac_transf"/>
    <property type="match status" value="1"/>
</dbReference>
<dbReference type="GO" id="GO:0003985">
    <property type="term" value="F:acetyl-CoA C-acetyltransferase activity"/>
    <property type="evidence" value="ECO:0007669"/>
    <property type="project" value="UniProtKB-EC"/>
</dbReference>
<dbReference type="PANTHER" id="PTHR43365:SF1">
    <property type="entry name" value="ACETYL-COA C-ACYLTRANSFERASE"/>
    <property type="match status" value="1"/>
</dbReference>
<evidence type="ECO:0000256" key="4">
    <source>
        <dbReference type="RuleBase" id="RU003557"/>
    </source>
</evidence>
<dbReference type="PROSITE" id="PS00737">
    <property type="entry name" value="THIOLASE_2"/>
    <property type="match status" value="1"/>
</dbReference>
<dbReference type="InterPro" id="IPR020616">
    <property type="entry name" value="Thiolase_N"/>
</dbReference>
<dbReference type="Proteomes" id="UP001519295">
    <property type="component" value="Unassembled WGS sequence"/>
</dbReference>
<comment type="caution">
    <text evidence="7">The sequence shown here is derived from an EMBL/GenBank/DDBJ whole genome shotgun (WGS) entry which is preliminary data.</text>
</comment>
<dbReference type="RefSeq" id="WP_210034803.1">
    <property type="nucleotide sequence ID" value="NZ_JAGINU010000001.1"/>
</dbReference>
<evidence type="ECO:0000256" key="2">
    <source>
        <dbReference type="ARBA" id="ARBA00022679"/>
    </source>
</evidence>
<evidence type="ECO:0000313" key="7">
    <source>
        <dbReference type="EMBL" id="MBP2371125.1"/>
    </source>
</evidence>
<accession>A0ABS4W4P6</accession>
<dbReference type="EC" id="2.3.1.9" evidence="7"/>
<keyword evidence="8" id="KW-1185">Reference proteome</keyword>
<dbReference type="InterPro" id="IPR020613">
    <property type="entry name" value="Thiolase_CS"/>
</dbReference>
<organism evidence="7 8">
    <name type="scientific">Pseudonocardia parietis</name>
    <dbReference type="NCBI Taxonomy" id="570936"/>
    <lineage>
        <taxon>Bacteria</taxon>
        <taxon>Bacillati</taxon>
        <taxon>Actinomycetota</taxon>
        <taxon>Actinomycetes</taxon>
        <taxon>Pseudonocardiales</taxon>
        <taxon>Pseudonocardiaceae</taxon>
        <taxon>Pseudonocardia</taxon>
    </lineage>
</organism>
<dbReference type="SUPFAM" id="SSF53901">
    <property type="entry name" value="Thiolase-like"/>
    <property type="match status" value="2"/>
</dbReference>
<evidence type="ECO:0000259" key="5">
    <source>
        <dbReference type="Pfam" id="PF00108"/>
    </source>
</evidence>
<dbReference type="InterPro" id="IPR016039">
    <property type="entry name" value="Thiolase-like"/>
</dbReference>
<gene>
    <name evidence="7" type="ORF">JOF36_006821</name>
</gene>
<dbReference type="InterPro" id="IPR020610">
    <property type="entry name" value="Thiolase_AS"/>
</dbReference>
<evidence type="ECO:0000313" key="8">
    <source>
        <dbReference type="Proteomes" id="UP001519295"/>
    </source>
</evidence>
<dbReference type="PANTHER" id="PTHR43365">
    <property type="entry name" value="BLR7806 PROTEIN"/>
    <property type="match status" value="1"/>
</dbReference>
<dbReference type="Pfam" id="PF02803">
    <property type="entry name" value="Thiolase_C"/>
    <property type="match status" value="1"/>
</dbReference>
<evidence type="ECO:0000259" key="6">
    <source>
        <dbReference type="Pfam" id="PF02803"/>
    </source>
</evidence>
<sequence length="406" mass="42206">MSEIPEAYIYDAIRTPRGRGKASGSLHEVKPISLVVGLIDELRKRNPELDPAVVDDLVLGVVSPIGDQGGDIAKTAAIAAGLPDTVAGVQLNRFCASGLEAVNTATQKVRSGMEEMVIAGGVEAMSRVPMGSDGGAWAMDPDTAYETGFVPQGIGADLIATLEGFSRTDVDAFAVESQTRAAKAWADGRFANSVVPVVDRNGLTILDRDEHIRAGATVETLGGLKPSFEMMGRDGGFDAVALQQYHWVEKIDHVHHAGNSSGIVDGAALTLIGTEAAGTANGLTPRARIVSTALSGADPTIMLTGPAPASRKALAKAGLTVDDIDLFEINEAFAAVALRYMRDMGISPEQTNVNGGAIAMGHPLGATGAMILGTLVDELERRDLRRGLATLCVGGGMGIATIVERV</sequence>
<dbReference type="InterPro" id="IPR020615">
    <property type="entry name" value="Thiolase_acyl_enz_int_AS"/>
</dbReference>
<dbReference type="InterPro" id="IPR020617">
    <property type="entry name" value="Thiolase_C"/>
</dbReference>
<feature type="domain" description="Thiolase N-terminal" evidence="5">
    <location>
        <begin position="8"/>
        <end position="232"/>
    </location>
</feature>
<keyword evidence="2 4" id="KW-0808">Transferase</keyword>
<comment type="similarity">
    <text evidence="1 4">Belongs to the thiolase-like superfamily. Thiolase family.</text>
</comment>
<protein>
    <submittedName>
        <fullName evidence="7">Acetyl-CoA C-acetyltransferase</fullName>
        <ecNumber evidence="7">2.3.1.9</ecNumber>
    </submittedName>
</protein>
<dbReference type="Gene3D" id="3.40.47.10">
    <property type="match status" value="2"/>
</dbReference>
<feature type="domain" description="Thiolase C-terminal" evidence="6">
    <location>
        <begin position="284"/>
        <end position="405"/>
    </location>
</feature>
<dbReference type="EMBL" id="JAGINU010000001">
    <property type="protein sequence ID" value="MBP2371125.1"/>
    <property type="molecule type" value="Genomic_DNA"/>
</dbReference>
<dbReference type="CDD" id="cd00751">
    <property type="entry name" value="thiolase"/>
    <property type="match status" value="1"/>
</dbReference>
<evidence type="ECO:0000256" key="1">
    <source>
        <dbReference type="ARBA" id="ARBA00010982"/>
    </source>
</evidence>
<proteinExistence type="inferred from homology"/>
<name>A0ABS4W4P6_9PSEU</name>